<evidence type="ECO:0008006" key="2">
    <source>
        <dbReference type="Google" id="ProtNLM"/>
    </source>
</evidence>
<reference evidence="1" key="1">
    <citation type="journal article" date="2014" name="Nat. Genet.">
        <title>Genome and transcriptome of the porcine whipworm Trichuris suis.</title>
        <authorList>
            <person name="Jex A.R."/>
            <person name="Nejsum P."/>
            <person name="Schwarz E.M."/>
            <person name="Hu L."/>
            <person name="Young N.D."/>
            <person name="Hall R.S."/>
            <person name="Korhonen P.K."/>
            <person name="Liao S."/>
            <person name="Thamsborg S."/>
            <person name="Xia J."/>
            <person name="Xu P."/>
            <person name="Wang S."/>
            <person name="Scheerlinck J.P."/>
            <person name="Hofmann A."/>
            <person name="Sternberg P.W."/>
            <person name="Wang J."/>
            <person name="Gasser R.B."/>
        </authorList>
    </citation>
    <scope>NUCLEOTIDE SEQUENCE [LARGE SCALE GENOMIC DNA]</scope>
    <source>
        <strain evidence="1">DCEP-RM93F</strain>
    </source>
</reference>
<dbReference type="InterPro" id="IPR008042">
    <property type="entry name" value="Retrotrans_Pao"/>
</dbReference>
<proteinExistence type="predicted"/>
<accession>A0A085MU70</accession>
<dbReference type="Proteomes" id="UP000030758">
    <property type="component" value="Unassembled WGS sequence"/>
</dbReference>
<sequence>MDSFETVDEALFVCKELERGLSVGEFPLVKWASVEPRLLAAFRKEECSRSLIECNLSAPLESVLGLQWNCQCDTLCFPITNRDAEVISKRQLLGVLARLFDPLGRIAPVIVEAKLLMREATLSGRSWDDPVEESVLRRFGRCYNDLVSLKALTIPRWLGFSSKLVKAQLRVFADASEKAFGAASYVRLCFDNGKVTSSLVLAKSRIAPRRSLTIPRLELQAAVLTVRLAAVAASSLHVEQNEIFYWTDSLTVIRWLNMEGCRLRAFVAHRVAEI</sequence>
<dbReference type="AlphaFoldDB" id="A0A085MU70"/>
<dbReference type="Pfam" id="PF05380">
    <property type="entry name" value="Peptidase_A17"/>
    <property type="match status" value="1"/>
</dbReference>
<protein>
    <recommendedName>
        <fullName evidence="2">Pao retrotransposon peptidase</fullName>
    </recommendedName>
</protein>
<dbReference type="PANTHER" id="PTHR47331">
    <property type="entry name" value="PHD-TYPE DOMAIN-CONTAINING PROTEIN"/>
    <property type="match status" value="1"/>
</dbReference>
<dbReference type="EMBL" id="KL367649">
    <property type="protein sequence ID" value="KFD60766.1"/>
    <property type="molecule type" value="Genomic_DNA"/>
</dbReference>
<gene>
    <name evidence="1" type="ORF">M514_27045</name>
</gene>
<organism evidence="1">
    <name type="scientific">Trichuris suis</name>
    <name type="common">pig whipworm</name>
    <dbReference type="NCBI Taxonomy" id="68888"/>
    <lineage>
        <taxon>Eukaryota</taxon>
        <taxon>Metazoa</taxon>
        <taxon>Ecdysozoa</taxon>
        <taxon>Nematoda</taxon>
        <taxon>Enoplea</taxon>
        <taxon>Dorylaimia</taxon>
        <taxon>Trichinellida</taxon>
        <taxon>Trichuridae</taxon>
        <taxon>Trichuris</taxon>
    </lineage>
</organism>
<dbReference type="PANTHER" id="PTHR47331:SF4">
    <property type="entry name" value="PEPTIDASE S1 DOMAIN-CONTAINING PROTEIN"/>
    <property type="match status" value="1"/>
</dbReference>
<name>A0A085MU70_9BILA</name>
<evidence type="ECO:0000313" key="1">
    <source>
        <dbReference type="EMBL" id="KFD60766.1"/>
    </source>
</evidence>